<organism evidence="3 4">
    <name type="scientific">Porcisia hertigi</name>
    <dbReference type="NCBI Taxonomy" id="2761500"/>
    <lineage>
        <taxon>Eukaryota</taxon>
        <taxon>Discoba</taxon>
        <taxon>Euglenozoa</taxon>
        <taxon>Kinetoplastea</taxon>
        <taxon>Metakinetoplastina</taxon>
        <taxon>Trypanosomatida</taxon>
        <taxon>Trypanosomatidae</taxon>
        <taxon>Leishmaniinae</taxon>
        <taxon>Porcisia</taxon>
    </lineage>
</organism>
<feature type="compositionally biased region" description="Basic and acidic residues" evidence="1">
    <location>
        <begin position="563"/>
        <end position="578"/>
    </location>
</feature>
<dbReference type="Proteomes" id="UP000674318">
    <property type="component" value="Unassembled WGS sequence"/>
</dbReference>
<feature type="compositionally biased region" description="Low complexity" evidence="1">
    <location>
        <begin position="918"/>
        <end position="930"/>
    </location>
</feature>
<evidence type="ECO:0000259" key="2">
    <source>
        <dbReference type="PROSITE" id="PS50004"/>
    </source>
</evidence>
<feature type="compositionally biased region" description="Acidic residues" evidence="1">
    <location>
        <begin position="606"/>
        <end position="616"/>
    </location>
</feature>
<dbReference type="Gene3D" id="2.60.40.150">
    <property type="entry name" value="C2 domain"/>
    <property type="match status" value="1"/>
</dbReference>
<feature type="region of interest" description="Disordered" evidence="1">
    <location>
        <begin position="563"/>
        <end position="1050"/>
    </location>
</feature>
<feature type="compositionally biased region" description="Basic and acidic residues" evidence="1">
    <location>
        <begin position="707"/>
        <end position="717"/>
    </location>
</feature>
<evidence type="ECO:0000313" key="3">
    <source>
        <dbReference type="EMBL" id="KAG5509481.1"/>
    </source>
</evidence>
<feature type="compositionally biased region" description="Low complexity" evidence="1">
    <location>
        <begin position="856"/>
        <end position="868"/>
    </location>
</feature>
<feature type="compositionally biased region" description="Basic and acidic residues" evidence="1">
    <location>
        <begin position="725"/>
        <end position="735"/>
    </location>
</feature>
<dbReference type="EMBL" id="JAFJZO010000014">
    <property type="protein sequence ID" value="KAG5509481.1"/>
    <property type="molecule type" value="Genomic_DNA"/>
</dbReference>
<feature type="compositionally biased region" description="Low complexity" evidence="1">
    <location>
        <begin position="1033"/>
        <end position="1050"/>
    </location>
</feature>
<comment type="caution">
    <text evidence="3">The sequence shown here is derived from an EMBL/GenBank/DDBJ whole genome shotgun (WGS) entry which is preliminary data.</text>
</comment>
<feature type="compositionally biased region" description="Basic and acidic residues" evidence="1">
    <location>
        <begin position="587"/>
        <end position="605"/>
    </location>
</feature>
<dbReference type="Pfam" id="PF00168">
    <property type="entry name" value="C2"/>
    <property type="match status" value="1"/>
</dbReference>
<dbReference type="AlphaFoldDB" id="A0A836LEP5"/>
<protein>
    <recommendedName>
        <fullName evidence="2">C2 domain-containing protein</fullName>
    </recommendedName>
</protein>
<dbReference type="KEGG" id="phet:94292817"/>
<dbReference type="RefSeq" id="XP_067758633.1">
    <property type="nucleotide sequence ID" value="XM_067902740.1"/>
</dbReference>
<feature type="compositionally biased region" description="Basic and acidic residues" evidence="1">
    <location>
        <begin position="670"/>
        <end position="699"/>
    </location>
</feature>
<sequence length="1050" mass="117950">MSIFGEPLPFEDDTATSLIRRVGFPPDCTYAQMPEIYLCPCCTEFSKQQERDRLLREAREAKEAEYRRIMQFDVYDERARPLPSAELRRKIYRRILDEDQEAETTTNVPPPPPTIDDLRRAKKDLSVPKLVVTVHHGRNISAEAEDPISVIVRCGAFEGQTEKVPRGKEMVTPWEELFEFPYMNSAESLEVLVVNEALPESTDKLVGGVVLPCDALHDRNSGDQEPLPVMPVDSMHKGYGTRQDGPLGTILASWYVRDGNDKADGEAVEQQTLSVPLNCTFVAHHVYQYTDHGAEPYPGGVLCVLRDTDDNCSESVLYTPGPQAEPSLSPYYAKEGYYYLSQNPSQLMQLNTEKKLGHILVCVPKEEDGNAEEEELLVIGAVPLEFERLYNKGSAVLLIESKSKDDALWGEISIEWLNKPLDEEEPHPALLEVQKESLFVTIVRGLNLVRRDGDPVAQGYVSVATGDLEGTTVEAPAIDDADGNHIINWNQEVRFIEVERDQKDIEVHVYEDGRLVSVGVCELEEKDEGVVIIQMHQAANVSEDAGEIVVSYKRLHTPLLDKDAIHKQHRAAEGNGFKDEEDEEQEETQRYKDGQTTDKKVHRLDMEDEEEEEKDLQEEQDKNADYAKRTASKAEPHEWNNQQEKQKLLLDSEEEAREEDYYHEAPQSHMDNHRDEGELYEVTEPHQQSKDDAAEDKSAASKKRKQSKDDAAEDKSAASKKRKQSKDDAAEDKSAASKKRKQSKDDAAEDKSAASKKRKQSKDEAAGDQSAAEAQPYQEEQQSKDEAAEDQSAAEAQPYQEDQQSKDEAAGDQSAAEAQPYQEDQQSKDEAAGDQSAAEAQPYQEEQQSKDEAAEDQSAAEAQPYQEEQQSKDEAAEDQSAAEAQPYQEEQQSKDEAAEDQSASISEPHKQEEQWGTAAAEQEFESQQQKAELEEGAAADKAEVYEHGEPHGEFDEEGRATYSIPAVSKQRRSPSWAPPSHKGAYQQPWYPSGSPEAEQHIPFSKTQLSKKNLESIRQLEKCKSRIEEESVRRSQTSRRSSARGSSPCSQ</sequence>
<evidence type="ECO:0000313" key="4">
    <source>
        <dbReference type="Proteomes" id="UP000674318"/>
    </source>
</evidence>
<dbReference type="InterPro" id="IPR039062">
    <property type="entry name" value="SPAT1"/>
</dbReference>
<gene>
    <name evidence="3" type="ORF">JKF63_06792</name>
</gene>
<proteinExistence type="predicted"/>
<keyword evidence="4" id="KW-1185">Reference proteome</keyword>
<feature type="compositionally biased region" description="Low complexity" evidence="1">
    <location>
        <begin position="835"/>
        <end position="846"/>
    </location>
</feature>
<feature type="compositionally biased region" description="Basic and acidic residues" evidence="1">
    <location>
        <begin position="1011"/>
        <end position="1032"/>
    </location>
</feature>
<dbReference type="InterPro" id="IPR035892">
    <property type="entry name" value="C2_domain_sf"/>
</dbReference>
<feature type="compositionally biased region" description="Basic and acidic residues" evidence="1">
    <location>
        <begin position="938"/>
        <end position="959"/>
    </location>
</feature>
<dbReference type="GeneID" id="94292817"/>
<reference evidence="3 4" key="1">
    <citation type="submission" date="2021-02" db="EMBL/GenBank/DDBJ databases">
        <title>Porcisia hertigi Genome sequencing and assembly.</title>
        <authorList>
            <person name="Almutairi H."/>
            <person name="Gatherer D."/>
        </authorList>
    </citation>
    <scope>NUCLEOTIDE SEQUENCE [LARGE SCALE GENOMIC DNA]</scope>
    <source>
        <strain evidence="3 4">C119</strain>
    </source>
</reference>
<feature type="compositionally biased region" description="Basic and acidic residues" evidence="1">
    <location>
        <begin position="617"/>
        <end position="650"/>
    </location>
</feature>
<evidence type="ECO:0000256" key="1">
    <source>
        <dbReference type="SAM" id="MobiDB-lite"/>
    </source>
</evidence>
<dbReference type="PROSITE" id="PS50004">
    <property type="entry name" value="C2"/>
    <property type="match status" value="1"/>
</dbReference>
<dbReference type="InterPro" id="IPR000008">
    <property type="entry name" value="C2_dom"/>
</dbReference>
<feature type="domain" description="C2" evidence="2">
    <location>
        <begin position="109"/>
        <end position="229"/>
    </location>
</feature>
<dbReference type="OrthoDB" id="265720at2759"/>
<name>A0A836LEP5_9TRYP</name>
<dbReference type="PANTHER" id="PTHR14421:SF3">
    <property type="entry name" value="SPERMATOGENESIS-ASSOCIATED PROTEIN 1"/>
    <property type="match status" value="1"/>
</dbReference>
<accession>A0A836LEP5</accession>
<dbReference type="SUPFAM" id="SSF49562">
    <property type="entry name" value="C2 domain (Calcium/lipid-binding domain, CaLB)"/>
    <property type="match status" value="1"/>
</dbReference>
<feature type="compositionally biased region" description="Low complexity" evidence="1">
    <location>
        <begin position="878"/>
        <end position="890"/>
    </location>
</feature>
<feature type="compositionally biased region" description="Low complexity" evidence="1">
    <location>
        <begin position="769"/>
        <end position="780"/>
    </location>
</feature>
<dbReference type="PANTHER" id="PTHR14421">
    <property type="entry name" value="SPERMATOGENESIS-ASSOCIATED PROTEIN 1"/>
    <property type="match status" value="1"/>
</dbReference>
<feature type="compositionally biased region" description="Basic and acidic residues" evidence="1">
    <location>
        <begin position="743"/>
        <end position="753"/>
    </location>
</feature>